<dbReference type="AlphaFoldDB" id="A0A382EZP3"/>
<gene>
    <name evidence="1" type="ORF">METZ01_LOCUS208759</name>
</gene>
<protein>
    <recommendedName>
        <fullName evidence="2">Ribosome maturation factor RimP N-terminal domain-containing protein</fullName>
    </recommendedName>
</protein>
<dbReference type="InterPro" id="IPR003728">
    <property type="entry name" value="Ribosome_maturation_RimP"/>
</dbReference>
<evidence type="ECO:0000313" key="1">
    <source>
        <dbReference type="EMBL" id="SVB55905.1"/>
    </source>
</evidence>
<dbReference type="HAMAP" id="MF_01077">
    <property type="entry name" value="RimP"/>
    <property type="match status" value="1"/>
</dbReference>
<proteinExistence type="inferred from homology"/>
<name>A0A382EZP3_9ZZZZ</name>
<dbReference type="GO" id="GO:0000028">
    <property type="term" value="P:ribosomal small subunit assembly"/>
    <property type="evidence" value="ECO:0007669"/>
    <property type="project" value="TreeGrafter"/>
</dbReference>
<evidence type="ECO:0008006" key="2">
    <source>
        <dbReference type="Google" id="ProtNLM"/>
    </source>
</evidence>
<dbReference type="PANTHER" id="PTHR33867:SF1">
    <property type="entry name" value="RIBOSOME MATURATION FACTOR RIMP"/>
    <property type="match status" value="1"/>
</dbReference>
<organism evidence="1">
    <name type="scientific">marine metagenome</name>
    <dbReference type="NCBI Taxonomy" id="408172"/>
    <lineage>
        <taxon>unclassified sequences</taxon>
        <taxon>metagenomes</taxon>
        <taxon>ecological metagenomes</taxon>
    </lineage>
</organism>
<dbReference type="EMBL" id="UINC01047084">
    <property type="protein sequence ID" value="SVB55905.1"/>
    <property type="molecule type" value="Genomic_DNA"/>
</dbReference>
<dbReference type="SUPFAM" id="SSF75420">
    <property type="entry name" value="YhbC-like, N-terminal domain"/>
    <property type="match status" value="1"/>
</dbReference>
<dbReference type="InterPro" id="IPR035956">
    <property type="entry name" value="RimP_N_sf"/>
</dbReference>
<dbReference type="GO" id="GO:0006412">
    <property type="term" value="P:translation"/>
    <property type="evidence" value="ECO:0007669"/>
    <property type="project" value="TreeGrafter"/>
</dbReference>
<dbReference type="PANTHER" id="PTHR33867">
    <property type="entry name" value="RIBOSOME MATURATION FACTOR RIMP"/>
    <property type="match status" value="1"/>
</dbReference>
<reference evidence="1" key="1">
    <citation type="submission" date="2018-05" db="EMBL/GenBank/DDBJ databases">
        <authorList>
            <person name="Lanie J.A."/>
            <person name="Ng W.-L."/>
            <person name="Kazmierczak K.M."/>
            <person name="Andrzejewski T.M."/>
            <person name="Davidsen T.M."/>
            <person name="Wayne K.J."/>
            <person name="Tettelin H."/>
            <person name="Glass J.I."/>
            <person name="Rusch D."/>
            <person name="Podicherti R."/>
            <person name="Tsui H.-C.T."/>
            <person name="Winkler M.E."/>
        </authorList>
    </citation>
    <scope>NUCLEOTIDE SEQUENCE</scope>
</reference>
<sequence>MKLEDTIDFLLGKKTFIVSVNVVSRQNLVRLIVDAEHHISLGETTEITKRIRDSKDIQSMLPDGVRIEVSTPGVTSPLEYEYQYKKNIGRKLNISLHGKYDKNILGVLKDVKENGIHMTYKGGKIQFYPFEKICKATVQISF</sequence>
<accession>A0A382EZP3</accession>
<dbReference type="GO" id="GO:0005829">
    <property type="term" value="C:cytosol"/>
    <property type="evidence" value="ECO:0007669"/>
    <property type="project" value="TreeGrafter"/>
</dbReference>